<dbReference type="Proteomes" id="UP001501508">
    <property type="component" value="Unassembled WGS sequence"/>
</dbReference>
<evidence type="ECO:0000313" key="2">
    <source>
        <dbReference type="EMBL" id="GAA4442663.1"/>
    </source>
</evidence>
<sequence length="121" mass="13686">MASEDKSKAQLVIVTGMLVLYFIFKRDWLLYVGVFVGLASVFVPFLGDLIVKGWFKLAEGLGYVNSRILLSIIFFLVLFPVALMARTGRGKNLLGLRKDPSKSAFTERNHQYVAKDLKNVW</sequence>
<proteinExistence type="predicted"/>
<evidence type="ECO:0000256" key="1">
    <source>
        <dbReference type="SAM" id="Phobius"/>
    </source>
</evidence>
<dbReference type="EMBL" id="BAABEY010000028">
    <property type="protein sequence ID" value="GAA4442663.1"/>
    <property type="molecule type" value="Genomic_DNA"/>
</dbReference>
<organism evidence="2 3">
    <name type="scientific">Ravibacter arvi</name>
    <dbReference type="NCBI Taxonomy" id="2051041"/>
    <lineage>
        <taxon>Bacteria</taxon>
        <taxon>Pseudomonadati</taxon>
        <taxon>Bacteroidota</taxon>
        <taxon>Cytophagia</taxon>
        <taxon>Cytophagales</taxon>
        <taxon>Spirosomataceae</taxon>
        <taxon>Ravibacter</taxon>
    </lineage>
</organism>
<keyword evidence="1" id="KW-1133">Transmembrane helix</keyword>
<evidence type="ECO:0008006" key="4">
    <source>
        <dbReference type="Google" id="ProtNLM"/>
    </source>
</evidence>
<feature type="transmembrane region" description="Helical" evidence="1">
    <location>
        <begin position="6"/>
        <end position="24"/>
    </location>
</feature>
<name>A0ABP8M3P1_9BACT</name>
<protein>
    <recommendedName>
        <fullName evidence="4">SxtJ</fullName>
    </recommendedName>
</protein>
<comment type="caution">
    <text evidence="2">The sequence shown here is derived from an EMBL/GenBank/DDBJ whole genome shotgun (WGS) entry which is preliminary data.</text>
</comment>
<evidence type="ECO:0000313" key="3">
    <source>
        <dbReference type="Proteomes" id="UP001501508"/>
    </source>
</evidence>
<dbReference type="Pfam" id="PF19588">
    <property type="entry name" value="SxtJ"/>
    <property type="match status" value="1"/>
</dbReference>
<accession>A0ABP8M3P1</accession>
<reference evidence="3" key="1">
    <citation type="journal article" date="2019" name="Int. J. Syst. Evol. Microbiol.">
        <title>The Global Catalogue of Microorganisms (GCM) 10K type strain sequencing project: providing services to taxonomists for standard genome sequencing and annotation.</title>
        <authorList>
            <consortium name="The Broad Institute Genomics Platform"/>
            <consortium name="The Broad Institute Genome Sequencing Center for Infectious Disease"/>
            <person name="Wu L."/>
            <person name="Ma J."/>
        </authorList>
    </citation>
    <scope>NUCLEOTIDE SEQUENCE [LARGE SCALE GENOMIC DNA]</scope>
    <source>
        <strain evidence="3">JCM 31920</strain>
    </source>
</reference>
<feature type="transmembrane region" description="Helical" evidence="1">
    <location>
        <begin position="29"/>
        <end position="47"/>
    </location>
</feature>
<feature type="transmembrane region" description="Helical" evidence="1">
    <location>
        <begin position="67"/>
        <end position="85"/>
    </location>
</feature>
<dbReference type="RefSeq" id="WP_345030606.1">
    <property type="nucleotide sequence ID" value="NZ_BAABEY010000028.1"/>
</dbReference>
<gene>
    <name evidence="2" type="ORF">GCM10023091_29840</name>
</gene>
<keyword evidence="1" id="KW-0472">Membrane</keyword>
<dbReference type="InterPro" id="IPR045781">
    <property type="entry name" value="SxtJ"/>
</dbReference>
<keyword evidence="3" id="KW-1185">Reference proteome</keyword>
<keyword evidence="1" id="KW-0812">Transmembrane</keyword>